<dbReference type="InterPro" id="IPR036390">
    <property type="entry name" value="WH_DNA-bd_sf"/>
</dbReference>
<dbReference type="InterPro" id="IPR005119">
    <property type="entry name" value="LysR_subst-bd"/>
</dbReference>
<evidence type="ECO:0000259" key="5">
    <source>
        <dbReference type="PROSITE" id="PS50931"/>
    </source>
</evidence>
<keyword evidence="7" id="KW-1185">Reference proteome</keyword>
<evidence type="ECO:0000313" key="6">
    <source>
        <dbReference type="EMBL" id="QNQ11088.1"/>
    </source>
</evidence>
<dbReference type="PANTHER" id="PTHR30537:SF26">
    <property type="entry name" value="GLYCINE CLEAVAGE SYSTEM TRANSCRIPTIONAL ACTIVATOR"/>
    <property type="match status" value="1"/>
</dbReference>
<gene>
    <name evidence="6" type="ORF">H3Z74_08015</name>
</gene>
<proteinExistence type="inferred from homology"/>
<protein>
    <submittedName>
        <fullName evidence="6">LysR family transcriptional regulator</fullName>
    </submittedName>
</protein>
<dbReference type="PANTHER" id="PTHR30537">
    <property type="entry name" value="HTH-TYPE TRANSCRIPTIONAL REGULATOR"/>
    <property type="match status" value="1"/>
</dbReference>
<evidence type="ECO:0000256" key="1">
    <source>
        <dbReference type="ARBA" id="ARBA00009437"/>
    </source>
</evidence>
<dbReference type="Pfam" id="PF00126">
    <property type="entry name" value="HTH_1"/>
    <property type="match status" value="1"/>
</dbReference>
<dbReference type="Pfam" id="PF03466">
    <property type="entry name" value="LysR_substrate"/>
    <property type="match status" value="1"/>
</dbReference>
<feature type="domain" description="HTH lysR-type" evidence="5">
    <location>
        <begin position="1"/>
        <end position="51"/>
    </location>
</feature>
<keyword evidence="4" id="KW-0804">Transcription</keyword>
<dbReference type="EMBL" id="CP061038">
    <property type="protein sequence ID" value="QNQ11088.1"/>
    <property type="molecule type" value="Genomic_DNA"/>
</dbReference>
<dbReference type="GO" id="GO:0006351">
    <property type="term" value="P:DNA-templated transcription"/>
    <property type="evidence" value="ECO:0007669"/>
    <property type="project" value="TreeGrafter"/>
</dbReference>
<keyword evidence="3" id="KW-0238">DNA-binding</keyword>
<dbReference type="PRINTS" id="PR00039">
    <property type="entry name" value="HTHLYSR"/>
</dbReference>
<dbReference type="InterPro" id="IPR036388">
    <property type="entry name" value="WH-like_DNA-bd_sf"/>
</dbReference>
<evidence type="ECO:0000256" key="4">
    <source>
        <dbReference type="ARBA" id="ARBA00023163"/>
    </source>
</evidence>
<dbReference type="SUPFAM" id="SSF46785">
    <property type="entry name" value="Winged helix' DNA-binding domain"/>
    <property type="match status" value="1"/>
</dbReference>
<evidence type="ECO:0000256" key="3">
    <source>
        <dbReference type="ARBA" id="ARBA00023125"/>
    </source>
</evidence>
<keyword evidence="2" id="KW-0805">Transcription regulation</keyword>
<accession>A0A7H0LN35</accession>
<dbReference type="GO" id="GO:0043565">
    <property type="term" value="F:sequence-specific DNA binding"/>
    <property type="evidence" value="ECO:0007669"/>
    <property type="project" value="TreeGrafter"/>
</dbReference>
<dbReference type="PROSITE" id="PS50931">
    <property type="entry name" value="HTH_LYSR"/>
    <property type="match status" value="1"/>
</dbReference>
<dbReference type="InterPro" id="IPR000847">
    <property type="entry name" value="LysR_HTH_N"/>
</dbReference>
<dbReference type="RefSeq" id="WP_187763374.1">
    <property type="nucleotide sequence ID" value="NZ_CP061038.1"/>
</dbReference>
<comment type="similarity">
    <text evidence="1">Belongs to the LysR transcriptional regulatory family.</text>
</comment>
<evidence type="ECO:0000313" key="7">
    <source>
        <dbReference type="Proteomes" id="UP000516148"/>
    </source>
</evidence>
<evidence type="ECO:0000256" key="2">
    <source>
        <dbReference type="ARBA" id="ARBA00023015"/>
    </source>
</evidence>
<dbReference type="KEGG" id="spap:H3Z74_08015"/>
<reference evidence="6 7" key="1">
    <citation type="submission" date="2020-09" db="EMBL/GenBank/DDBJ databases">
        <title>Sphingomonas sp., a new species isolated from pork steak.</title>
        <authorList>
            <person name="Heidler von Heilborn D."/>
        </authorList>
    </citation>
    <scope>NUCLEOTIDE SEQUENCE [LARGE SCALE GENOMIC DNA]</scope>
    <source>
        <strain evidence="7">S8-3T</strain>
    </source>
</reference>
<dbReference type="SUPFAM" id="SSF53850">
    <property type="entry name" value="Periplasmic binding protein-like II"/>
    <property type="match status" value="1"/>
</dbReference>
<name>A0A7H0LN35_9SPHN</name>
<dbReference type="AlphaFoldDB" id="A0A7H0LN35"/>
<dbReference type="Proteomes" id="UP000516148">
    <property type="component" value="Chromosome"/>
</dbReference>
<sequence>MLEACARHASYSRAADELGVSPAAVSQRMRDLQAELGVSLFERHGPRVAPTEQGLRLAGRVRDALAILSAGIDECSDSRVIRISAAPTFAARWLAPRLADFRKAHDPVRIVVDAAIDVRPQGSFDVAIRSGRGRWRGCASTRLFAVEGTPLYNPHLYDPGILSSPAGLLTCELVHSDEWDAWFTLAGIPVPAQGPHYSNARYPTQDLAGAAALEGAGVALLSPRLFADAITLGRLIRPFDITLNGPESYWLLTAEGEARPHVTAFCDWLMETIG</sequence>
<dbReference type="InterPro" id="IPR058163">
    <property type="entry name" value="LysR-type_TF_proteobact-type"/>
</dbReference>
<dbReference type="Gene3D" id="1.10.10.10">
    <property type="entry name" value="Winged helix-like DNA-binding domain superfamily/Winged helix DNA-binding domain"/>
    <property type="match status" value="1"/>
</dbReference>
<organism evidence="6 7">
    <name type="scientific">Sphingomonas alpina</name>
    <dbReference type="NCBI Taxonomy" id="653931"/>
    <lineage>
        <taxon>Bacteria</taxon>
        <taxon>Pseudomonadati</taxon>
        <taxon>Pseudomonadota</taxon>
        <taxon>Alphaproteobacteria</taxon>
        <taxon>Sphingomonadales</taxon>
        <taxon>Sphingomonadaceae</taxon>
        <taxon>Sphingomonas</taxon>
    </lineage>
</organism>
<dbReference type="GO" id="GO:0003700">
    <property type="term" value="F:DNA-binding transcription factor activity"/>
    <property type="evidence" value="ECO:0007669"/>
    <property type="project" value="InterPro"/>
</dbReference>
<dbReference type="Gene3D" id="3.40.190.10">
    <property type="entry name" value="Periplasmic binding protein-like II"/>
    <property type="match status" value="2"/>
</dbReference>